<dbReference type="SUPFAM" id="SSF51905">
    <property type="entry name" value="FAD/NAD(P)-binding domain"/>
    <property type="match status" value="1"/>
</dbReference>
<proteinExistence type="predicted"/>
<reference evidence="2 3" key="1">
    <citation type="submission" date="2018-09" db="EMBL/GenBank/DDBJ databases">
        <title>Micromonospora sp. nov. MS1-9, isolated from a root of Musa sp.</title>
        <authorList>
            <person name="Kuncharoen N."/>
            <person name="Kudo T."/>
            <person name="Ohkuma M."/>
            <person name="Yuki M."/>
            <person name="Tanasupawat S."/>
        </authorList>
    </citation>
    <scope>NUCLEOTIDE SEQUENCE [LARGE SCALE GENOMIC DNA]</scope>
    <source>
        <strain evidence="2 3">MS1-9</strain>
    </source>
</reference>
<dbReference type="RefSeq" id="WP_120688861.1">
    <property type="nucleotide sequence ID" value="NZ_RAZT01000005.1"/>
</dbReference>
<organism evidence="2 3">
    <name type="scientific">Micromonospora musae</name>
    <dbReference type="NCBI Taxonomy" id="1894970"/>
    <lineage>
        <taxon>Bacteria</taxon>
        <taxon>Bacillati</taxon>
        <taxon>Actinomycetota</taxon>
        <taxon>Actinomycetes</taxon>
        <taxon>Micromonosporales</taxon>
        <taxon>Micromonosporaceae</taxon>
        <taxon>Micromonospora</taxon>
    </lineage>
</organism>
<feature type="region of interest" description="Disordered" evidence="1">
    <location>
        <begin position="86"/>
        <end position="122"/>
    </location>
</feature>
<dbReference type="AlphaFoldDB" id="A0A3A9Y5A9"/>
<evidence type="ECO:0000313" key="3">
    <source>
        <dbReference type="Proteomes" id="UP000275865"/>
    </source>
</evidence>
<evidence type="ECO:0000256" key="1">
    <source>
        <dbReference type="SAM" id="MobiDB-lite"/>
    </source>
</evidence>
<protein>
    <submittedName>
        <fullName evidence="2">Uncharacterized protein</fullName>
    </submittedName>
</protein>
<name>A0A3A9Y5A9_9ACTN</name>
<dbReference type="InterPro" id="IPR036188">
    <property type="entry name" value="FAD/NAD-bd_sf"/>
</dbReference>
<accession>A0A3A9Y5A9</accession>
<comment type="caution">
    <text evidence="2">The sequence shown here is derived from an EMBL/GenBank/DDBJ whole genome shotgun (WGS) entry which is preliminary data.</text>
</comment>
<dbReference type="Proteomes" id="UP000275865">
    <property type="component" value="Unassembled WGS sequence"/>
</dbReference>
<dbReference type="EMBL" id="RAZT01000005">
    <property type="protein sequence ID" value="RKN32920.1"/>
    <property type="molecule type" value="Genomic_DNA"/>
</dbReference>
<feature type="region of interest" description="Disordered" evidence="1">
    <location>
        <begin position="1"/>
        <end position="55"/>
    </location>
</feature>
<feature type="compositionally biased region" description="Low complexity" evidence="1">
    <location>
        <begin position="17"/>
        <end position="55"/>
    </location>
</feature>
<evidence type="ECO:0000313" key="2">
    <source>
        <dbReference type="EMBL" id="RKN32920.1"/>
    </source>
</evidence>
<sequence>MSRSGDQGRAAVPGNFAGSPGNSGYPGAAAAAAPPSTATQPAPAPAENAAVVAAPSAGAEAGATATATALATARGDRLARAVASPLAAGYGDPGRPTDPPAHPFEAEPGTARRGPAGRMPRLRIGSHSVSSTALTRLSPARYSAGLVLGADRRRTPVTVRMFRPEPGRIALVGGVWAGQLLAFRALALGARVTVVTAEPAVWNGLGPAALGRVDDRVEIRTEPGAVRPATAQRPTLLIHDVPPAALNTALPEQPWQTRLTIVRRLEPAAWPTLKQSGLCLLQRLGAAESSLAQHALRLPQDSARFLQVMADDMLTMVGTDGDRHLWLHQTDLERQVLGPPRR</sequence>
<gene>
    <name evidence="2" type="ORF">D7044_11865</name>
</gene>